<dbReference type="SUPFAM" id="SSF46689">
    <property type="entry name" value="Homeodomain-like"/>
    <property type="match status" value="1"/>
</dbReference>
<dbReference type="OrthoDB" id="10056939at2759"/>
<feature type="region of interest" description="Disordered" evidence="5">
    <location>
        <begin position="293"/>
        <end position="318"/>
    </location>
</feature>
<dbReference type="GO" id="GO:0005634">
    <property type="term" value="C:nucleus"/>
    <property type="evidence" value="ECO:0007669"/>
    <property type="project" value="UniProtKB-SubCell"/>
</dbReference>
<dbReference type="Gene3D" id="1.10.10.60">
    <property type="entry name" value="Homeodomain-like"/>
    <property type="match status" value="1"/>
</dbReference>
<accession>A0A5J4YXS2</accession>
<dbReference type="PROSITE" id="PS50071">
    <property type="entry name" value="HOMEOBOX_2"/>
    <property type="match status" value="1"/>
</dbReference>
<feature type="domain" description="Homeobox" evidence="6">
    <location>
        <begin position="180"/>
        <end position="243"/>
    </location>
</feature>
<feature type="DNA-binding region" description="Homeobox" evidence="4">
    <location>
        <begin position="182"/>
        <end position="244"/>
    </location>
</feature>
<evidence type="ECO:0000256" key="1">
    <source>
        <dbReference type="ARBA" id="ARBA00023125"/>
    </source>
</evidence>
<dbReference type="InterPro" id="IPR001356">
    <property type="entry name" value="HD"/>
</dbReference>
<evidence type="ECO:0000256" key="3">
    <source>
        <dbReference type="ARBA" id="ARBA00023242"/>
    </source>
</evidence>
<dbReference type="InterPro" id="IPR009057">
    <property type="entry name" value="Homeodomain-like_sf"/>
</dbReference>
<dbReference type="InterPro" id="IPR008422">
    <property type="entry name" value="KN_HD"/>
</dbReference>
<keyword evidence="3 4" id="KW-0539">Nucleus</keyword>
<dbReference type="EMBL" id="VRMN01000003">
    <property type="protein sequence ID" value="KAA8495267.1"/>
    <property type="molecule type" value="Genomic_DNA"/>
</dbReference>
<feature type="region of interest" description="Disordered" evidence="5">
    <location>
        <begin position="1"/>
        <end position="97"/>
    </location>
</feature>
<comment type="caution">
    <text evidence="7">The sequence shown here is derived from an EMBL/GenBank/DDBJ whole genome shotgun (WGS) entry which is preliminary data.</text>
</comment>
<reference evidence="8" key="1">
    <citation type="journal article" date="2019" name="Nat. Commun.">
        <title>Expansion of phycobilisome linker gene families in mesophilic red algae.</title>
        <authorList>
            <person name="Lee J."/>
            <person name="Kim D."/>
            <person name="Bhattacharya D."/>
            <person name="Yoon H.S."/>
        </authorList>
    </citation>
    <scope>NUCLEOTIDE SEQUENCE [LARGE SCALE GENOMIC DNA]</scope>
    <source>
        <strain evidence="8">CCMP 1328</strain>
    </source>
</reference>
<evidence type="ECO:0000256" key="5">
    <source>
        <dbReference type="SAM" id="MobiDB-lite"/>
    </source>
</evidence>
<dbReference type="PANTHER" id="PTHR11850">
    <property type="entry name" value="HOMEOBOX PROTEIN TRANSCRIPTION FACTORS"/>
    <property type="match status" value="1"/>
</dbReference>
<organism evidence="7 8">
    <name type="scientific">Porphyridium purpureum</name>
    <name type="common">Red alga</name>
    <name type="synonym">Porphyridium cruentum</name>
    <dbReference type="NCBI Taxonomy" id="35688"/>
    <lineage>
        <taxon>Eukaryota</taxon>
        <taxon>Rhodophyta</taxon>
        <taxon>Bangiophyceae</taxon>
        <taxon>Porphyridiales</taxon>
        <taxon>Porphyridiaceae</taxon>
        <taxon>Porphyridium</taxon>
    </lineage>
</organism>
<proteinExistence type="predicted"/>
<comment type="subcellular location">
    <subcellularLocation>
        <location evidence="4">Nucleus</location>
    </subcellularLocation>
</comment>
<keyword evidence="2 4" id="KW-0371">Homeobox</keyword>
<dbReference type="GO" id="GO:0006355">
    <property type="term" value="P:regulation of DNA-templated transcription"/>
    <property type="evidence" value="ECO:0007669"/>
    <property type="project" value="InterPro"/>
</dbReference>
<keyword evidence="8" id="KW-1185">Reference proteome</keyword>
<dbReference type="GO" id="GO:0003677">
    <property type="term" value="F:DNA binding"/>
    <property type="evidence" value="ECO:0007669"/>
    <property type="project" value="UniProtKB-UniRule"/>
</dbReference>
<gene>
    <name evidence="7" type="ORF">FVE85_1422</name>
</gene>
<dbReference type="AlphaFoldDB" id="A0A5J4YXS2"/>
<sequence>MERGGRTQADVCGGRHTSAPGSARDADTLTQLSMAHASDGEPRPADDAQARVGSDANELERIRSVIDDGDRAGRNGRRQGAEERGFENHSIADAHPEVLPSTVAGNGLGLKLSSGVAPQTMDVFQQRLDDILAQCEHACKDTVLELVQEMVPNATWYSPAEDRMLRECFHAAVAKLSKAETLNEAKRNVIPDSRSLLREWADAHDDHPYPSDPECHQLAQDTGLEIAQVRNWFHNFRKRDWKSGRRHLVIGSRTAALRATETSSAKVPLSSNATTDPASVQPETRFAIVEPKRFGMQSSEVQTLPPPKRSQKSARTQHTAVTDPHLLPLHSHLSLAEPRAQALNLHHDAVRPVSTFSPARAPKRSLQLAVASPQARSSRSLDMHGESSESGDAATEPKKARTGTRE</sequence>
<dbReference type="InterPro" id="IPR050224">
    <property type="entry name" value="TALE_homeobox"/>
</dbReference>
<feature type="region of interest" description="Disordered" evidence="5">
    <location>
        <begin position="355"/>
        <end position="406"/>
    </location>
</feature>
<evidence type="ECO:0000313" key="8">
    <source>
        <dbReference type="Proteomes" id="UP000324585"/>
    </source>
</evidence>
<dbReference type="SMART" id="SM00389">
    <property type="entry name" value="HOX"/>
    <property type="match status" value="1"/>
</dbReference>
<evidence type="ECO:0000259" key="6">
    <source>
        <dbReference type="PROSITE" id="PS50071"/>
    </source>
</evidence>
<feature type="compositionally biased region" description="Basic and acidic residues" evidence="5">
    <location>
        <begin position="38"/>
        <end position="49"/>
    </location>
</feature>
<evidence type="ECO:0000256" key="2">
    <source>
        <dbReference type="ARBA" id="ARBA00023155"/>
    </source>
</evidence>
<feature type="compositionally biased region" description="Basic and acidic residues" evidence="5">
    <location>
        <begin position="395"/>
        <end position="406"/>
    </location>
</feature>
<dbReference type="Proteomes" id="UP000324585">
    <property type="component" value="Unassembled WGS sequence"/>
</dbReference>
<dbReference type="CDD" id="cd00086">
    <property type="entry name" value="homeodomain"/>
    <property type="match status" value="1"/>
</dbReference>
<evidence type="ECO:0000256" key="4">
    <source>
        <dbReference type="PROSITE-ProRule" id="PRU00108"/>
    </source>
</evidence>
<keyword evidence="1 4" id="KW-0238">DNA-binding</keyword>
<evidence type="ECO:0000313" key="7">
    <source>
        <dbReference type="EMBL" id="KAA8495267.1"/>
    </source>
</evidence>
<feature type="compositionally biased region" description="Basic and acidic residues" evidence="5">
    <location>
        <begin position="58"/>
        <end position="96"/>
    </location>
</feature>
<protein>
    <submittedName>
        <fullName evidence="7">Homeobox protein knotted-1-like 7</fullName>
    </submittedName>
</protein>
<name>A0A5J4YXS2_PORPP</name>
<dbReference type="Pfam" id="PF05920">
    <property type="entry name" value="Homeobox_KN"/>
    <property type="match status" value="1"/>
</dbReference>